<dbReference type="SMART" id="SM00194">
    <property type="entry name" value="PTPc"/>
    <property type="match status" value="1"/>
</dbReference>
<feature type="compositionally biased region" description="Polar residues" evidence="9">
    <location>
        <begin position="649"/>
        <end position="665"/>
    </location>
</feature>
<reference evidence="12" key="1">
    <citation type="submission" date="2025-08" db="UniProtKB">
        <authorList>
            <consortium name="Ensembl"/>
        </authorList>
    </citation>
    <scope>IDENTIFICATION</scope>
</reference>
<dbReference type="GO" id="GO:0002685">
    <property type="term" value="P:regulation of leukocyte migration"/>
    <property type="evidence" value="ECO:0007669"/>
    <property type="project" value="Ensembl"/>
</dbReference>
<dbReference type="GO" id="GO:1902523">
    <property type="term" value="P:positive regulation of protein K63-linked ubiquitination"/>
    <property type="evidence" value="ECO:0007669"/>
    <property type="project" value="Ensembl"/>
</dbReference>
<dbReference type="Gene3D" id="3.90.190.10">
    <property type="entry name" value="Protein tyrosine phosphatase superfamily"/>
    <property type="match status" value="1"/>
</dbReference>
<dbReference type="GO" id="GO:0005634">
    <property type="term" value="C:nucleus"/>
    <property type="evidence" value="ECO:0007669"/>
    <property type="project" value="Ensembl"/>
</dbReference>
<organism evidence="12 13">
    <name type="scientific">Neovison vison</name>
    <name type="common">American mink</name>
    <name type="synonym">Mustela vison</name>
    <dbReference type="NCBI Taxonomy" id="452646"/>
    <lineage>
        <taxon>Eukaryota</taxon>
        <taxon>Metazoa</taxon>
        <taxon>Chordata</taxon>
        <taxon>Craniata</taxon>
        <taxon>Vertebrata</taxon>
        <taxon>Euteleostomi</taxon>
        <taxon>Mammalia</taxon>
        <taxon>Eutheria</taxon>
        <taxon>Laurasiatheria</taxon>
        <taxon>Carnivora</taxon>
        <taxon>Caniformia</taxon>
        <taxon>Musteloidea</taxon>
        <taxon>Mustelidae</taxon>
        <taxon>Mustelinae</taxon>
        <taxon>Neogale</taxon>
    </lineage>
</organism>
<proteinExistence type="inferred from homology"/>
<keyword evidence="5" id="KW-0378">Hydrolase</keyword>
<dbReference type="GO" id="GO:0032717">
    <property type="term" value="P:negative regulation of interleukin-8 production"/>
    <property type="evidence" value="ECO:0007669"/>
    <property type="project" value="Ensembl"/>
</dbReference>
<dbReference type="PRINTS" id="PR00700">
    <property type="entry name" value="PRTYPHPHTASE"/>
</dbReference>
<dbReference type="GO" id="GO:0070433">
    <property type="term" value="P:negative regulation of nucleotide-binding oligomerization domain containing 2 signaling pathway"/>
    <property type="evidence" value="ECO:0007669"/>
    <property type="project" value="Ensembl"/>
</dbReference>
<dbReference type="GO" id="GO:0009898">
    <property type="term" value="C:cytoplasmic side of plasma membrane"/>
    <property type="evidence" value="ECO:0007669"/>
    <property type="project" value="Ensembl"/>
</dbReference>
<dbReference type="GO" id="GO:0070374">
    <property type="term" value="P:positive regulation of ERK1 and ERK2 cascade"/>
    <property type="evidence" value="ECO:0007669"/>
    <property type="project" value="Ensembl"/>
</dbReference>
<protein>
    <recommendedName>
        <fullName evidence="2">protein-tyrosine-phosphatase</fullName>
        <ecNumber evidence="2">3.1.3.48</ecNumber>
    </recommendedName>
</protein>
<dbReference type="Pfam" id="PF00102">
    <property type="entry name" value="Y_phosphatase"/>
    <property type="match status" value="1"/>
</dbReference>
<reference evidence="12" key="2">
    <citation type="submission" date="2025-09" db="UniProtKB">
        <authorList>
            <consortium name="Ensembl"/>
        </authorList>
    </citation>
    <scope>IDENTIFICATION</scope>
</reference>
<feature type="region of interest" description="Disordered" evidence="9">
    <location>
        <begin position="639"/>
        <end position="698"/>
    </location>
</feature>
<dbReference type="Proteomes" id="UP000694425">
    <property type="component" value="Unplaced"/>
</dbReference>
<evidence type="ECO:0000259" key="11">
    <source>
        <dbReference type="PROSITE" id="PS50056"/>
    </source>
</evidence>
<accession>A0A8C7AE74</accession>
<dbReference type="CDD" id="cd14602">
    <property type="entry name" value="PTPc-N22"/>
    <property type="match status" value="1"/>
</dbReference>
<dbReference type="GO" id="GO:1901222">
    <property type="term" value="P:regulation of non-canonical NF-kappaB signal transduction"/>
    <property type="evidence" value="ECO:0007669"/>
    <property type="project" value="Ensembl"/>
</dbReference>
<dbReference type="GO" id="GO:0030217">
    <property type="term" value="P:T cell differentiation"/>
    <property type="evidence" value="ECO:0007669"/>
    <property type="project" value="Ensembl"/>
</dbReference>
<dbReference type="GO" id="GO:0017124">
    <property type="term" value="F:SH3 domain binding"/>
    <property type="evidence" value="ECO:0007669"/>
    <property type="project" value="Ensembl"/>
</dbReference>
<comment type="subcellular location">
    <subcellularLocation>
        <location evidence="1">Cytoplasm</location>
    </subcellularLocation>
</comment>
<dbReference type="GO" id="GO:0032727">
    <property type="term" value="P:positive regulation of interferon-alpha production"/>
    <property type="evidence" value="ECO:0007669"/>
    <property type="project" value="Ensembl"/>
</dbReference>
<feature type="compositionally biased region" description="Polar residues" evidence="9">
    <location>
        <begin position="722"/>
        <end position="736"/>
    </location>
</feature>
<keyword evidence="6" id="KW-0904">Protein phosphatase</keyword>
<dbReference type="PROSITE" id="PS50055">
    <property type="entry name" value="TYR_PHOSPHATASE_PTP"/>
    <property type="match status" value="1"/>
</dbReference>
<evidence type="ECO:0000313" key="12">
    <source>
        <dbReference type="Ensembl" id="ENSNVIP00000005735.1"/>
    </source>
</evidence>
<dbReference type="InterPro" id="IPR016130">
    <property type="entry name" value="Tyr_Pase_AS"/>
</dbReference>
<dbReference type="GO" id="GO:0034141">
    <property type="term" value="P:positive regulation of toll-like receptor 3 signaling pathway"/>
    <property type="evidence" value="ECO:0007669"/>
    <property type="project" value="Ensembl"/>
</dbReference>
<dbReference type="GO" id="GO:0032728">
    <property type="term" value="P:positive regulation of interferon-beta production"/>
    <property type="evidence" value="ECO:0007669"/>
    <property type="project" value="Ensembl"/>
</dbReference>
<evidence type="ECO:0000256" key="7">
    <source>
        <dbReference type="ARBA" id="ARBA00034734"/>
    </source>
</evidence>
<keyword evidence="13" id="KW-1185">Reference proteome</keyword>
<dbReference type="GO" id="GO:2000566">
    <property type="term" value="P:positive regulation of CD8-positive, alpha-beta T cell proliferation"/>
    <property type="evidence" value="ECO:0007669"/>
    <property type="project" value="Ensembl"/>
</dbReference>
<dbReference type="SUPFAM" id="SSF52799">
    <property type="entry name" value="(Phosphotyrosine protein) phosphatases II"/>
    <property type="match status" value="1"/>
</dbReference>
<evidence type="ECO:0000256" key="4">
    <source>
        <dbReference type="ARBA" id="ARBA00022553"/>
    </source>
</evidence>
<evidence type="ECO:0000256" key="2">
    <source>
        <dbReference type="ARBA" id="ARBA00013064"/>
    </source>
</evidence>
<dbReference type="GO" id="GO:0032720">
    <property type="term" value="P:negative regulation of tumor necrosis factor production"/>
    <property type="evidence" value="ECO:0007669"/>
    <property type="project" value="Ensembl"/>
</dbReference>
<sequence length="805" mass="90835">MDQREILHRFLEEAQSKKTDKEEFAGEFLKLKRQSTKYKADKTYPTTVAEMSTNIKKNRYKDILPYDHSRVELSLITSDEDSDYINANFIKGVYGPKGYIATQGPLSTTLLDFWRMVWEYSVLVIVMACMEFEMGKKKCERYWTEPGELPRQVGPFSISCEAENRKSNYIIRTLKAKFNSETRTIYQFHYKNWPDHDVPSSIDPILELIWDVRSYQEDVSVPICIHCSAGCGRTGVICAIDYTWMLLKDGILPENFSIFSLIQEMRTQRPSFVQTQEQYELVYKAVLELFKRQMEVIRDQHSGTEIQAQDSVLKQNPILETESYSPNLPKSSLKEAEMMKQQSKPRLRVKSAEVSSFDFRTFDRSEKERLALHGGEQRRAFDLLELNCSSNKNADITTHWETKAFPIAGKPLQKHQSLDWSAILFGACPNSKAADVAGRYFKAKAPIIRTKSTPFELTQQRDTEELDIKENVSCLESLPHSSYLAQAQKARHASLAEQNYSLPSDSQPQMGSASVAKGQDSQPLRVYSYMSVEDPYFLSLSPSSAGSKMSLDLSEKPDGNVLPCSSLPTSSTTLFSSYNSRDSLALSPPTQYPSPNPETAVVATSPRIDDEVPPPLPERTPESFIVLEGELLLNVPKSLSSAEEAKVGTSLQWNRTSESRTSNDTVRLRPTKSVKLRSPKSDLHQDRSSPSPPPLPERTLESFILADEECIQAQPVKTYSTSCPNTMENSTSSKQILKTPGKGFTRTKSLKILRNVKKSICNSSPPNKSADSVQSNCSSSFLNFGFANRFSKPKGPRKPPPTWNI</sequence>
<dbReference type="GO" id="GO:0071225">
    <property type="term" value="P:cellular response to muramyl dipeptide"/>
    <property type="evidence" value="ECO:0007669"/>
    <property type="project" value="Ensembl"/>
</dbReference>
<dbReference type="PROSITE" id="PS50056">
    <property type="entry name" value="TYR_PHOSPHATASE_2"/>
    <property type="match status" value="1"/>
</dbReference>
<evidence type="ECO:0000256" key="1">
    <source>
        <dbReference type="ARBA" id="ARBA00004496"/>
    </source>
</evidence>
<dbReference type="GO" id="GO:1903753">
    <property type="term" value="P:negative regulation of p38MAPK cascade"/>
    <property type="evidence" value="ECO:0007669"/>
    <property type="project" value="Ensembl"/>
</dbReference>
<feature type="region of interest" description="Disordered" evidence="9">
    <location>
        <begin position="722"/>
        <end position="741"/>
    </location>
</feature>
<dbReference type="GO" id="GO:0050852">
    <property type="term" value="P:T cell receptor signaling pathway"/>
    <property type="evidence" value="ECO:0007669"/>
    <property type="project" value="Ensembl"/>
</dbReference>
<dbReference type="GO" id="GO:0034165">
    <property type="term" value="P:positive regulation of toll-like receptor 9 signaling pathway"/>
    <property type="evidence" value="ECO:0007669"/>
    <property type="project" value="Ensembl"/>
</dbReference>
<dbReference type="GO" id="GO:0050868">
    <property type="term" value="P:negative regulation of T cell activation"/>
    <property type="evidence" value="ECO:0007669"/>
    <property type="project" value="Ensembl"/>
</dbReference>
<dbReference type="GO" id="GO:0019900">
    <property type="term" value="F:kinase binding"/>
    <property type="evidence" value="ECO:0007669"/>
    <property type="project" value="Ensembl"/>
</dbReference>
<comment type="similarity">
    <text evidence="7">Belongs to the protein-tyrosine phosphatase family. Non-receptor class 4 subfamily.</text>
</comment>
<feature type="domain" description="Tyrosine specific protein phosphatases" evidence="11">
    <location>
        <begin position="203"/>
        <end position="280"/>
    </location>
</feature>
<dbReference type="GO" id="GO:0071663">
    <property type="term" value="P:positive regulation of granzyme B production"/>
    <property type="evidence" value="ECO:0007669"/>
    <property type="project" value="Ensembl"/>
</dbReference>
<dbReference type="GO" id="GO:0034157">
    <property type="term" value="P:positive regulation of toll-like receptor 7 signaling pathway"/>
    <property type="evidence" value="ECO:0007669"/>
    <property type="project" value="Ensembl"/>
</dbReference>
<keyword evidence="4" id="KW-0597">Phosphoprotein</keyword>
<evidence type="ECO:0000256" key="9">
    <source>
        <dbReference type="SAM" id="MobiDB-lite"/>
    </source>
</evidence>
<dbReference type="Ensembl" id="ENSNVIT00000006740.1">
    <property type="protein sequence ID" value="ENSNVIP00000005735.1"/>
    <property type="gene ID" value="ENSNVIG00000004293.1"/>
</dbReference>
<evidence type="ECO:0000259" key="10">
    <source>
        <dbReference type="PROSITE" id="PS50055"/>
    </source>
</evidence>
<evidence type="ECO:0000256" key="6">
    <source>
        <dbReference type="ARBA" id="ARBA00022912"/>
    </source>
</evidence>
<dbReference type="PANTHER" id="PTHR45983">
    <property type="entry name" value="TYROSINE PHOSPHATSE N18, PUTATIVE-RELATED"/>
    <property type="match status" value="1"/>
</dbReference>
<evidence type="ECO:0000256" key="5">
    <source>
        <dbReference type="ARBA" id="ARBA00022801"/>
    </source>
</evidence>
<dbReference type="GO" id="GO:0032715">
    <property type="term" value="P:negative regulation of interleukin-6 production"/>
    <property type="evidence" value="ECO:0007669"/>
    <property type="project" value="Ensembl"/>
</dbReference>
<dbReference type="PANTHER" id="PTHR45983:SF1">
    <property type="entry name" value="TYROSINE-PROTEIN PHOSPHATASE NON-RECEPTOR TYPE 22"/>
    <property type="match status" value="1"/>
</dbReference>
<dbReference type="GO" id="GO:0002230">
    <property type="term" value="P:positive regulation of defense response to virus by host"/>
    <property type="evidence" value="ECO:0007669"/>
    <property type="project" value="Ensembl"/>
</dbReference>
<feature type="compositionally biased region" description="Basic residues" evidence="9">
    <location>
        <begin position="669"/>
        <end position="678"/>
    </location>
</feature>
<dbReference type="InterPro" id="IPR029021">
    <property type="entry name" value="Prot-tyrosine_phosphatase-like"/>
</dbReference>
<dbReference type="GO" id="GO:0042307">
    <property type="term" value="P:positive regulation of protein import into nucleus"/>
    <property type="evidence" value="ECO:0007669"/>
    <property type="project" value="Ensembl"/>
</dbReference>
<feature type="region of interest" description="Disordered" evidence="9">
    <location>
        <begin position="582"/>
        <end position="616"/>
    </location>
</feature>
<dbReference type="AlphaFoldDB" id="A0A8C7AE74"/>
<dbReference type="SMART" id="SM00404">
    <property type="entry name" value="PTPc_motif"/>
    <property type="match status" value="1"/>
</dbReference>
<dbReference type="GO" id="GO:0005737">
    <property type="term" value="C:cytoplasm"/>
    <property type="evidence" value="ECO:0007669"/>
    <property type="project" value="UniProtKB-SubCell"/>
</dbReference>
<dbReference type="InterPro" id="IPR047253">
    <property type="entry name" value="PTN22_cat"/>
</dbReference>
<dbReference type="GO" id="GO:1900227">
    <property type="term" value="P:positive regulation of NLRP3 inflammasome complex assembly"/>
    <property type="evidence" value="ECO:0007669"/>
    <property type="project" value="Ensembl"/>
</dbReference>
<dbReference type="GeneTree" id="ENSGT00940000160958"/>
<feature type="domain" description="Tyrosine-protein phosphatase" evidence="10">
    <location>
        <begin position="24"/>
        <end position="289"/>
    </location>
</feature>
<dbReference type="GO" id="GO:0034145">
    <property type="term" value="P:positive regulation of toll-like receptor 4 signaling pathway"/>
    <property type="evidence" value="ECO:0007669"/>
    <property type="project" value="Ensembl"/>
</dbReference>
<dbReference type="InterPro" id="IPR047170">
    <property type="entry name" value="PTN12/18/22"/>
</dbReference>
<feature type="region of interest" description="Disordered" evidence="9">
    <location>
        <begin position="322"/>
        <end position="345"/>
    </location>
</feature>
<dbReference type="GO" id="GO:0004726">
    <property type="term" value="F:non-membrane spanning protein tyrosine phosphatase activity"/>
    <property type="evidence" value="ECO:0007669"/>
    <property type="project" value="InterPro"/>
</dbReference>
<dbReference type="InterPro" id="IPR000242">
    <property type="entry name" value="PTP_cat"/>
</dbReference>
<evidence type="ECO:0000313" key="13">
    <source>
        <dbReference type="Proteomes" id="UP000694425"/>
    </source>
</evidence>
<dbReference type="GO" id="GO:0035644">
    <property type="term" value="P:phosphoanandamide dephosphorylation"/>
    <property type="evidence" value="ECO:0007669"/>
    <property type="project" value="Ensembl"/>
</dbReference>
<dbReference type="EC" id="3.1.3.48" evidence="2"/>
<dbReference type="InterPro" id="IPR000387">
    <property type="entry name" value="Tyr_Pase_dom"/>
</dbReference>
<name>A0A8C7AE74_NEOVI</name>
<dbReference type="InterPro" id="IPR003595">
    <property type="entry name" value="Tyr_Pase_cat"/>
</dbReference>
<keyword evidence="3" id="KW-0963">Cytoplasm</keyword>
<dbReference type="PROSITE" id="PS00383">
    <property type="entry name" value="TYR_PHOSPHATASE_1"/>
    <property type="match status" value="1"/>
</dbReference>
<dbReference type="FunFam" id="3.90.190.10:FF:000045">
    <property type="entry name" value="Tyrosine-protein phosphatase non-receptor type 12"/>
    <property type="match status" value="1"/>
</dbReference>
<evidence type="ECO:0000256" key="8">
    <source>
        <dbReference type="ARBA" id="ARBA00051722"/>
    </source>
</evidence>
<comment type="catalytic activity">
    <reaction evidence="8">
        <text>O-phospho-L-tyrosyl-[protein] + H2O = L-tyrosyl-[protein] + phosphate</text>
        <dbReference type="Rhea" id="RHEA:10684"/>
        <dbReference type="Rhea" id="RHEA-COMP:10136"/>
        <dbReference type="Rhea" id="RHEA-COMP:20101"/>
        <dbReference type="ChEBI" id="CHEBI:15377"/>
        <dbReference type="ChEBI" id="CHEBI:43474"/>
        <dbReference type="ChEBI" id="CHEBI:46858"/>
        <dbReference type="ChEBI" id="CHEBI:61978"/>
        <dbReference type="EC" id="3.1.3.48"/>
    </reaction>
</comment>
<evidence type="ECO:0000256" key="3">
    <source>
        <dbReference type="ARBA" id="ARBA00022490"/>
    </source>
</evidence>